<dbReference type="RefSeq" id="XP_056788283.1">
    <property type="nucleotide sequence ID" value="XM_056936348.1"/>
</dbReference>
<dbReference type="Proteomes" id="UP001148312">
    <property type="component" value="Unassembled WGS sequence"/>
</dbReference>
<accession>A0A9W9X1W5</accession>
<dbReference type="GeneID" id="81626597"/>
<dbReference type="EMBL" id="JAPWDQ010000009">
    <property type="protein sequence ID" value="KAJ5480853.1"/>
    <property type="molecule type" value="Genomic_DNA"/>
</dbReference>
<dbReference type="AlphaFoldDB" id="A0A9W9X1W5"/>
<evidence type="ECO:0000313" key="2">
    <source>
        <dbReference type="EMBL" id="KAJ5480853.1"/>
    </source>
</evidence>
<proteinExistence type="predicted"/>
<reference evidence="2" key="1">
    <citation type="submission" date="2022-12" db="EMBL/GenBank/DDBJ databases">
        <authorList>
            <person name="Petersen C."/>
        </authorList>
    </citation>
    <scope>NUCLEOTIDE SEQUENCE</scope>
    <source>
        <strain evidence="2">IBT 30728</strain>
    </source>
</reference>
<organism evidence="2 3">
    <name type="scientific">Penicillium diatomitis</name>
    <dbReference type="NCBI Taxonomy" id="2819901"/>
    <lineage>
        <taxon>Eukaryota</taxon>
        <taxon>Fungi</taxon>
        <taxon>Dikarya</taxon>
        <taxon>Ascomycota</taxon>
        <taxon>Pezizomycotina</taxon>
        <taxon>Eurotiomycetes</taxon>
        <taxon>Eurotiomycetidae</taxon>
        <taxon>Eurotiales</taxon>
        <taxon>Aspergillaceae</taxon>
        <taxon>Penicillium</taxon>
    </lineage>
</organism>
<protein>
    <submittedName>
        <fullName evidence="2">Uncharacterized protein</fullName>
    </submittedName>
</protein>
<gene>
    <name evidence="2" type="ORF">N7539_006747</name>
</gene>
<feature type="region of interest" description="Disordered" evidence="1">
    <location>
        <begin position="1"/>
        <end position="37"/>
    </location>
</feature>
<sequence length="225" mass="25588">MPKKNSTSSGKESKPKTQPVGWIWPKDPQPGNPSSWPRFKRFSDVISGKGPDIFIGTIGRKPKTVTNKDMPGRSVSSTNWARWDVEPEEDDSPFPWARREKDVKYDYKTRKYVVPDDETWSAVEYADCEWDNGKWRKRKVTPSTPIRYWDRHDRVHWCQKPEQVIEERVEDAVGGDGVPNGRCNGHCHPSHHGHKSGVVSPGHLHTHTLAPNGHCHGCCCEGMAI</sequence>
<name>A0A9W9X1W5_9EURO</name>
<comment type="caution">
    <text evidence="2">The sequence shown here is derived from an EMBL/GenBank/DDBJ whole genome shotgun (WGS) entry which is preliminary data.</text>
</comment>
<keyword evidence="3" id="KW-1185">Reference proteome</keyword>
<reference evidence="2" key="2">
    <citation type="journal article" date="2023" name="IMA Fungus">
        <title>Comparative genomic study of the Penicillium genus elucidates a diverse pangenome and 15 lateral gene transfer events.</title>
        <authorList>
            <person name="Petersen C."/>
            <person name="Sorensen T."/>
            <person name="Nielsen M.R."/>
            <person name="Sondergaard T.E."/>
            <person name="Sorensen J.L."/>
            <person name="Fitzpatrick D.A."/>
            <person name="Frisvad J.C."/>
            <person name="Nielsen K.L."/>
        </authorList>
    </citation>
    <scope>NUCLEOTIDE SEQUENCE</scope>
    <source>
        <strain evidence="2">IBT 30728</strain>
    </source>
</reference>
<feature type="compositionally biased region" description="Polar residues" evidence="1">
    <location>
        <begin position="1"/>
        <end position="10"/>
    </location>
</feature>
<evidence type="ECO:0000256" key="1">
    <source>
        <dbReference type="SAM" id="MobiDB-lite"/>
    </source>
</evidence>
<evidence type="ECO:0000313" key="3">
    <source>
        <dbReference type="Proteomes" id="UP001148312"/>
    </source>
</evidence>